<evidence type="ECO:0000313" key="3">
    <source>
        <dbReference type="Proteomes" id="UP000321570"/>
    </source>
</evidence>
<dbReference type="Proteomes" id="UP000321570">
    <property type="component" value="Unassembled WGS sequence"/>
</dbReference>
<dbReference type="AlphaFoldDB" id="A0A564YJS5"/>
<dbReference type="Pfam" id="PF17906">
    <property type="entry name" value="HTH_48"/>
    <property type="match status" value="1"/>
</dbReference>
<keyword evidence="3" id="KW-1185">Reference proteome</keyword>
<dbReference type="Gene3D" id="1.10.10.1450">
    <property type="match status" value="1"/>
</dbReference>
<evidence type="ECO:0000313" key="2">
    <source>
        <dbReference type="EMBL" id="VUZ47456.1"/>
    </source>
</evidence>
<accession>A0A564YJS5</accession>
<proteinExistence type="predicted"/>
<feature type="domain" description="Mos1 transposase HTH" evidence="1">
    <location>
        <begin position="3"/>
        <end position="33"/>
    </location>
</feature>
<gene>
    <name evidence="2" type="ORF">WMSIL1_LOCUS7144</name>
</gene>
<dbReference type="InterPro" id="IPR041426">
    <property type="entry name" value="Mos1_HTH"/>
</dbReference>
<evidence type="ECO:0000259" key="1">
    <source>
        <dbReference type="Pfam" id="PF17906"/>
    </source>
</evidence>
<name>A0A564YJS5_HYMDI</name>
<reference evidence="2 3" key="1">
    <citation type="submission" date="2019-07" db="EMBL/GenBank/DDBJ databases">
        <authorList>
            <person name="Jastrzebski P J."/>
            <person name="Paukszto L."/>
            <person name="Jastrzebski P J."/>
        </authorList>
    </citation>
    <scope>NUCLEOTIDE SEQUENCE [LARGE SCALE GENOMIC DNA]</scope>
    <source>
        <strain evidence="2 3">WMS-il1</strain>
    </source>
</reference>
<organism evidence="2 3">
    <name type="scientific">Hymenolepis diminuta</name>
    <name type="common">Rat tapeworm</name>
    <dbReference type="NCBI Taxonomy" id="6216"/>
    <lineage>
        <taxon>Eukaryota</taxon>
        <taxon>Metazoa</taxon>
        <taxon>Spiralia</taxon>
        <taxon>Lophotrochozoa</taxon>
        <taxon>Platyhelminthes</taxon>
        <taxon>Cestoda</taxon>
        <taxon>Eucestoda</taxon>
        <taxon>Cyclophyllidea</taxon>
        <taxon>Hymenolepididae</taxon>
        <taxon>Hymenolepis</taxon>
    </lineage>
</organism>
<sequence length="64" mass="7399">RKYSKLSSTYGNDVVNEKTCRRWFSAGGFKKGDFRLKEEPRAGCPKNSILSNCKLLLMKSNLYY</sequence>
<protein>
    <recommendedName>
        <fullName evidence="1">Mos1 transposase HTH domain-containing protein</fullName>
    </recommendedName>
</protein>
<dbReference type="EMBL" id="CABIJS010000244">
    <property type="protein sequence ID" value="VUZ47456.1"/>
    <property type="molecule type" value="Genomic_DNA"/>
</dbReference>
<feature type="non-terminal residue" evidence="2">
    <location>
        <position position="1"/>
    </location>
</feature>